<reference evidence="1" key="1">
    <citation type="journal article" date="2024" name="BMC Genomics">
        <title>Functional annotation of a divergent genome using sequence and structure-based similarity.</title>
        <authorList>
            <person name="Svedberg D."/>
            <person name="Winiger R.R."/>
            <person name="Berg A."/>
            <person name="Sharma H."/>
            <person name="Tellgren-Roth C."/>
            <person name="Debrunner-Vossbrinck B.A."/>
            <person name="Vossbrinck C.R."/>
            <person name="Barandun J."/>
        </authorList>
    </citation>
    <scope>NUCLEOTIDE SEQUENCE</scope>
    <source>
        <strain evidence="1">Illinois isolate</strain>
    </source>
</reference>
<accession>A0AAX4JBW2</accession>
<keyword evidence="2" id="KW-1185">Reference proteome</keyword>
<dbReference type="AlphaFoldDB" id="A0AAX4JBW2"/>
<proteinExistence type="predicted"/>
<evidence type="ECO:0000313" key="1">
    <source>
        <dbReference type="EMBL" id="WUR03446.1"/>
    </source>
</evidence>
<dbReference type="RefSeq" id="XP_065329591.1">
    <property type="nucleotide sequence ID" value="XM_065473519.1"/>
</dbReference>
<organism evidence="1 2">
    <name type="scientific">Vairimorpha necatrix</name>
    <dbReference type="NCBI Taxonomy" id="6039"/>
    <lineage>
        <taxon>Eukaryota</taxon>
        <taxon>Fungi</taxon>
        <taxon>Fungi incertae sedis</taxon>
        <taxon>Microsporidia</taxon>
        <taxon>Nosematidae</taxon>
        <taxon>Vairimorpha</taxon>
    </lineage>
</organism>
<dbReference type="KEGG" id="vnx:VNE69_05041"/>
<sequence>MYIFLCIIFNISYVVNDDQIKHGEKKVGATKNNTDNHSKTTFDGFPQNEYQNINLDHYNTVVRDFFYSIQEHPEIKKKIEKLLSKNNNINRNLLLGSFKHYLHEFYLGKSYDFTCSYALSFLESLAFNSFRPILRLASIANFNEYINNRDIISYQILKSVELEINDECENEILQLFNNEKFNRIYLMLNVSNIDEEYLRDKRYAPLRKSTTVKPFVKDDVKIVYIGQTPRIVCRLGICMPSINFE</sequence>
<gene>
    <name evidence="1" type="ORF">VNE69_05041</name>
</gene>
<dbReference type="GeneID" id="90541265"/>
<protein>
    <submittedName>
        <fullName evidence="1">Uncharacterized protein</fullName>
    </submittedName>
</protein>
<dbReference type="EMBL" id="CP142730">
    <property type="protein sequence ID" value="WUR03446.1"/>
    <property type="molecule type" value="Genomic_DNA"/>
</dbReference>
<name>A0AAX4JBW2_9MICR</name>
<dbReference type="Proteomes" id="UP001334084">
    <property type="component" value="Chromosome 5"/>
</dbReference>
<evidence type="ECO:0000313" key="2">
    <source>
        <dbReference type="Proteomes" id="UP001334084"/>
    </source>
</evidence>